<dbReference type="Pfam" id="PF00089">
    <property type="entry name" value="Trypsin"/>
    <property type="match status" value="1"/>
</dbReference>
<organism evidence="2 3">
    <name type="scientific">Pieris brassicae</name>
    <name type="common">White butterfly</name>
    <name type="synonym">Large white butterfly</name>
    <dbReference type="NCBI Taxonomy" id="7116"/>
    <lineage>
        <taxon>Eukaryota</taxon>
        <taxon>Metazoa</taxon>
        <taxon>Ecdysozoa</taxon>
        <taxon>Arthropoda</taxon>
        <taxon>Hexapoda</taxon>
        <taxon>Insecta</taxon>
        <taxon>Pterygota</taxon>
        <taxon>Neoptera</taxon>
        <taxon>Endopterygota</taxon>
        <taxon>Lepidoptera</taxon>
        <taxon>Glossata</taxon>
        <taxon>Ditrysia</taxon>
        <taxon>Papilionoidea</taxon>
        <taxon>Pieridae</taxon>
        <taxon>Pierinae</taxon>
        <taxon>Pieris</taxon>
    </lineage>
</organism>
<comment type="caution">
    <text evidence="2">The sequence shown here is derived from an EMBL/GenBank/DDBJ whole genome shotgun (WGS) entry which is preliminary data.</text>
</comment>
<dbReference type="GO" id="GO:0006508">
    <property type="term" value="P:proteolysis"/>
    <property type="evidence" value="ECO:0007669"/>
    <property type="project" value="InterPro"/>
</dbReference>
<accession>A0A9P0TYY8</accession>
<dbReference type="Gene3D" id="2.40.10.10">
    <property type="entry name" value="Trypsin-like serine proteases"/>
    <property type="match status" value="1"/>
</dbReference>
<dbReference type="AlphaFoldDB" id="A0A9P0TYY8"/>
<keyword evidence="3" id="KW-1185">Reference proteome</keyword>
<name>A0A9P0TYY8_PIEBR</name>
<dbReference type="SUPFAM" id="SSF50494">
    <property type="entry name" value="Trypsin-like serine proteases"/>
    <property type="match status" value="1"/>
</dbReference>
<evidence type="ECO:0000259" key="1">
    <source>
        <dbReference type="Pfam" id="PF00089"/>
    </source>
</evidence>
<evidence type="ECO:0000313" key="3">
    <source>
        <dbReference type="Proteomes" id="UP001152562"/>
    </source>
</evidence>
<dbReference type="Proteomes" id="UP001152562">
    <property type="component" value="Unassembled WGS sequence"/>
</dbReference>
<dbReference type="OrthoDB" id="7340056at2759"/>
<dbReference type="GO" id="GO:0004252">
    <property type="term" value="F:serine-type endopeptidase activity"/>
    <property type="evidence" value="ECO:0007669"/>
    <property type="project" value="InterPro"/>
</dbReference>
<proteinExistence type="predicted"/>
<gene>
    <name evidence="2" type="ORF">PIBRA_LOCUS13147</name>
</gene>
<dbReference type="InterPro" id="IPR001254">
    <property type="entry name" value="Trypsin_dom"/>
</dbReference>
<sequence length="322" mass="37399">MHPFYITILVLNTQISGDEYIDNFEDIVWQRYSLRTEKESLNLSKTFFPPLKNYEVNATRVSEDVYPWIARVIHSRNSDKPHVCTAVCVKEEIFVTAARCIATLHITYTRVIYKDHRIFSKAFIVPSNGSKQGYDDVGFIVVHKRYYMGVWHTIDIYPLNRTDTAYEWFRNSSFNDTHKVVGYTIKKGFHRIRNPLSDFFLTELEVFIDITLCNEVYTFNNLMGDFNVPCYHSCTLDDYRHDEQRCSMYHGVEGGAVFNTKTNILLGVATWGAFYSKYELPVGLSVVNSASFYEDYACAMKIQDDSRVEVEKGFYQSLCNGQ</sequence>
<dbReference type="EMBL" id="CALOZG010000085">
    <property type="protein sequence ID" value="CAH4037478.1"/>
    <property type="molecule type" value="Genomic_DNA"/>
</dbReference>
<reference evidence="2" key="1">
    <citation type="submission" date="2022-05" db="EMBL/GenBank/DDBJ databases">
        <authorList>
            <person name="Okamura Y."/>
        </authorList>
    </citation>
    <scope>NUCLEOTIDE SEQUENCE</scope>
</reference>
<protein>
    <recommendedName>
        <fullName evidence="1">Peptidase S1 domain-containing protein</fullName>
    </recommendedName>
</protein>
<dbReference type="InterPro" id="IPR043504">
    <property type="entry name" value="Peptidase_S1_PA_chymotrypsin"/>
</dbReference>
<feature type="domain" description="Peptidase S1" evidence="1">
    <location>
        <begin position="62"/>
        <end position="146"/>
    </location>
</feature>
<evidence type="ECO:0000313" key="2">
    <source>
        <dbReference type="EMBL" id="CAH4037478.1"/>
    </source>
</evidence>
<dbReference type="InterPro" id="IPR009003">
    <property type="entry name" value="Peptidase_S1_PA"/>
</dbReference>